<dbReference type="Pfam" id="PF04976">
    <property type="entry name" value="DmsC"/>
    <property type="match status" value="2"/>
</dbReference>
<dbReference type="EMBL" id="JAODIR010000001">
    <property type="protein sequence ID" value="MDD2167039.1"/>
    <property type="molecule type" value="Genomic_DNA"/>
</dbReference>
<dbReference type="PANTHER" id="PTHR38095">
    <property type="entry name" value="ANAEROBIC DIMETHYL SULFOXIDE REDUCTASE CHAIN YNFH"/>
    <property type="match status" value="1"/>
</dbReference>
<keyword evidence="1" id="KW-0560">Oxidoreductase</keyword>
<protein>
    <submittedName>
        <fullName evidence="1">Dimethyl sulfoxide reductase anchor subunit</fullName>
        <ecNumber evidence="1">1.8.5.3</ecNumber>
    </submittedName>
</protein>
<reference evidence="1" key="1">
    <citation type="submission" date="2022-09" db="EMBL/GenBank/DDBJ databases">
        <title>Molecular characterization of Glaesserella parasuis strains circulating in commercial swine farms using whole-genome sequencing.</title>
        <authorList>
            <person name="Mugabi R."/>
            <person name="Clavijo M."/>
            <person name="Li G."/>
        </authorList>
    </citation>
    <scope>NUCLEOTIDE SEQUENCE</scope>
    <source>
        <strain evidence="1">0435-53</strain>
    </source>
</reference>
<accession>A0A6M8SWY0</accession>
<dbReference type="InterPro" id="IPR007059">
    <property type="entry name" value="DmsC"/>
</dbReference>
<dbReference type="GO" id="GO:0009390">
    <property type="term" value="C:dimethyl sulfoxide reductase complex"/>
    <property type="evidence" value="ECO:0007669"/>
    <property type="project" value="TreeGrafter"/>
</dbReference>
<gene>
    <name evidence="1" type="ORF">N5925_00150</name>
</gene>
<sequence length="249" mass="26687">MSRASRHTTHLGSPERAFNALNRVGTSDLSNEIATGSAFFALGSAYWALAVSRYLQKDRPNLPLVSFVSSIEHKLPTAWQPLGRVVVAISGLIFIGAMAKLYLIPSVPTWNSVYTPVSFFLTVILAGSALAVGLLQAVRCGEYLQKTLVGIAIVGAIATAISTYLNYQCLLGVKTAIFTALDLVPDYLTITFIHFGLIIVGIVLLLVALKKRTTLISFSGFALILIGELLGRTLFYGLHMTVGLKALGG</sequence>
<dbReference type="PANTHER" id="PTHR38095:SF2">
    <property type="entry name" value="ANAEROBIC DIMETHYL SULFOXIDE REDUCTASE CHAIN C"/>
    <property type="match status" value="1"/>
</dbReference>
<proteinExistence type="predicted"/>
<dbReference type="EC" id="1.8.5.3" evidence="1"/>
<dbReference type="GO" id="GO:0009389">
    <property type="term" value="F:dimethyl sulfoxide reductase activity"/>
    <property type="evidence" value="ECO:0007669"/>
    <property type="project" value="TreeGrafter"/>
</dbReference>
<evidence type="ECO:0000313" key="1">
    <source>
        <dbReference type="EMBL" id="MDD2167039.1"/>
    </source>
</evidence>
<organism evidence="1 2">
    <name type="scientific">Glaesserella parasuis</name>
    <name type="common">Haemophilus parasuis</name>
    <dbReference type="NCBI Taxonomy" id="738"/>
    <lineage>
        <taxon>Bacteria</taxon>
        <taxon>Pseudomonadati</taxon>
        <taxon>Pseudomonadota</taxon>
        <taxon>Gammaproteobacteria</taxon>
        <taxon>Pasteurellales</taxon>
        <taxon>Pasteurellaceae</taxon>
        <taxon>Glaesserella</taxon>
    </lineage>
</organism>
<dbReference type="GO" id="GO:0019645">
    <property type="term" value="P:anaerobic electron transport chain"/>
    <property type="evidence" value="ECO:0007669"/>
    <property type="project" value="InterPro"/>
</dbReference>
<dbReference type="AlphaFoldDB" id="A0A6M8SWY0"/>
<name>A0A6M8SWY0_GLAPU</name>
<evidence type="ECO:0000313" key="2">
    <source>
        <dbReference type="Proteomes" id="UP001148834"/>
    </source>
</evidence>
<dbReference type="RefSeq" id="WP_075606043.1">
    <property type="nucleotide sequence ID" value="NZ_CP054198.1"/>
</dbReference>
<dbReference type="GO" id="GO:0005886">
    <property type="term" value="C:plasma membrane"/>
    <property type="evidence" value="ECO:0007669"/>
    <property type="project" value="TreeGrafter"/>
</dbReference>
<comment type="caution">
    <text evidence="1">The sequence shown here is derived from an EMBL/GenBank/DDBJ whole genome shotgun (WGS) entry which is preliminary data.</text>
</comment>
<dbReference type="Proteomes" id="UP001148834">
    <property type="component" value="Unassembled WGS sequence"/>
</dbReference>